<organism evidence="2 3">
    <name type="scientific">Candidatus Nitrosocosmicus oleophilus</name>
    <dbReference type="NCBI Taxonomy" id="1353260"/>
    <lineage>
        <taxon>Archaea</taxon>
        <taxon>Nitrososphaerota</taxon>
        <taxon>Nitrososphaeria</taxon>
        <taxon>Nitrososphaerales</taxon>
        <taxon>Nitrososphaeraceae</taxon>
        <taxon>Candidatus Nitrosocosmicus</taxon>
    </lineage>
</organism>
<keyword evidence="1" id="KW-0812">Transmembrane</keyword>
<reference evidence="3" key="1">
    <citation type="submission" date="2015-10" db="EMBL/GenBank/DDBJ databases">
        <title>Niche specialization of a soil ammonia-oxidizing archaeon, Candidatus Nitrosocosmicus oleophilus.</title>
        <authorList>
            <person name="Jung M.-Y."/>
            <person name="Rhee S.-K."/>
        </authorList>
    </citation>
    <scope>NUCLEOTIDE SEQUENCE [LARGE SCALE GENOMIC DNA]</scope>
    <source>
        <strain evidence="3">MY3</strain>
    </source>
</reference>
<dbReference type="EMBL" id="CP012850">
    <property type="protein sequence ID" value="ALI37333.1"/>
    <property type="molecule type" value="Genomic_DNA"/>
</dbReference>
<evidence type="ECO:0000313" key="2">
    <source>
        <dbReference type="EMBL" id="ALI37333.1"/>
    </source>
</evidence>
<dbReference type="OrthoDB" id="11874at2157"/>
<feature type="transmembrane region" description="Helical" evidence="1">
    <location>
        <begin position="21"/>
        <end position="40"/>
    </location>
</feature>
<dbReference type="KEGG" id="taa:NMY3_03147"/>
<keyword evidence="1" id="KW-1133">Transmembrane helix</keyword>
<evidence type="ECO:0000313" key="3">
    <source>
        <dbReference type="Proteomes" id="UP000058925"/>
    </source>
</evidence>
<protein>
    <submittedName>
        <fullName evidence="2">Uncharacterized protein</fullName>
    </submittedName>
</protein>
<evidence type="ECO:0000256" key="1">
    <source>
        <dbReference type="SAM" id="Phobius"/>
    </source>
</evidence>
<feature type="transmembrane region" description="Helical" evidence="1">
    <location>
        <begin position="80"/>
        <end position="100"/>
    </location>
</feature>
<sequence>MLKKDKDFKEIFANFLSNKTSLFLFLSIVVASVAIYPFVIPHLYHPSMIYHILIHIISFDVALFLTTISFVSYKRTKSKKILLTGLSFGFLLVVEFLYLLQSSRVLGTFYIPLIEVEFQHVLLLLMLVLFAAGVLRLERK</sequence>
<feature type="transmembrane region" description="Helical" evidence="1">
    <location>
        <begin position="120"/>
        <end position="137"/>
    </location>
</feature>
<name>A0A654M3S2_9ARCH</name>
<dbReference type="RefSeq" id="WP_196816419.1">
    <property type="nucleotide sequence ID" value="NZ_CP012850.1"/>
</dbReference>
<accession>A0A654M3S2</accession>
<gene>
    <name evidence="2" type="ORF">NMY3_03147</name>
</gene>
<keyword evidence="1" id="KW-0472">Membrane</keyword>
<feature type="transmembrane region" description="Helical" evidence="1">
    <location>
        <begin position="52"/>
        <end position="73"/>
    </location>
</feature>
<dbReference type="Proteomes" id="UP000058925">
    <property type="component" value="Chromosome"/>
</dbReference>
<dbReference type="AlphaFoldDB" id="A0A654M3S2"/>
<proteinExistence type="predicted"/>
<keyword evidence="3" id="KW-1185">Reference proteome</keyword>
<dbReference type="GeneID" id="60423007"/>